<organism evidence="1 2">
    <name type="scientific">Cichlidogyrus casuarinus</name>
    <dbReference type="NCBI Taxonomy" id="1844966"/>
    <lineage>
        <taxon>Eukaryota</taxon>
        <taxon>Metazoa</taxon>
        <taxon>Spiralia</taxon>
        <taxon>Lophotrochozoa</taxon>
        <taxon>Platyhelminthes</taxon>
        <taxon>Monogenea</taxon>
        <taxon>Monopisthocotylea</taxon>
        <taxon>Dactylogyridea</taxon>
        <taxon>Ancyrocephalidae</taxon>
        <taxon>Cichlidogyrus</taxon>
    </lineage>
</organism>
<evidence type="ECO:0000313" key="2">
    <source>
        <dbReference type="Proteomes" id="UP001626550"/>
    </source>
</evidence>
<keyword evidence="2" id="KW-1185">Reference proteome</keyword>
<dbReference type="Proteomes" id="UP001626550">
    <property type="component" value="Unassembled WGS sequence"/>
</dbReference>
<evidence type="ECO:0000313" key="1">
    <source>
        <dbReference type="EMBL" id="KAL3321005.1"/>
    </source>
</evidence>
<reference evidence="1 2" key="1">
    <citation type="submission" date="2024-11" db="EMBL/GenBank/DDBJ databases">
        <title>Adaptive evolution of stress response genes in parasites aligns with host niche diversity.</title>
        <authorList>
            <person name="Hahn C."/>
            <person name="Resl P."/>
        </authorList>
    </citation>
    <scope>NUCLEOTIDE SEQUENCE [LARGE SCALE GENOMIC DNA]</scope>
    <source>
        <strain evidence="1">EGGRZ-B1_66</strain>
        <tissue evidence="1">Body</tissue>
    </source>
</reference>
<sequence length="148" mass="16960">MHFSRVVVIDPLQFDTCTYQQILRRHCFPLKLIFGDLMISNNQRYAIPTANYAFTREKIHATFMPVQFNISELKVLIKQIANSATVALKFFSFAQDGKFSFENLPSIQIDSKDGSYETTNGYVYMTDTLIYSNNDLTRDLCSVSACKV</sequence>
<name>A0ABD2QNJ2_9PLAT</name>
<proteinExistence type="predicted"/>
<protein>
    <submittedName>
        <fullName evidence="1">Uncharacterized protein</fullName>
    </submittedName>
</protein>
<dbReference type="AlphaFoldDB" id="A0ABD2QNJ2"/>
<dbReference type="EMBL" id="JBJKFK010000016">
    <property type="protein sequence ID" value="KAL3321005.1"/>
    <property type="molecule type" value="Genomic_DNA"/>
</dbReference>
<gene>
    <name evidence="1" type="ORF">Ciccas_000327</name>
</gene>
<comment type="caution">
    <text evidence="1">The sequence shown here is derived from an EMBL/GenBank/DDBJ whole genome shotgun (WGS) entry which is preliminary data.</text>
</comment>
<accession>A0ABD2QNJ2</accession>